<dbReference type="InterPro" id="IPR032508">
    <property type="entry name" value="FecR_C"/>
</dbReference>
<evidence type="ECO:0000313" key="5">
    <source>
        <dbReference type="Proteomes" id="UP000474175"/>
    </source>
</evidence>
<keyword evidence="1" id="KW-0812">Transmembrane</keyword>
<dbReference type="PIRSF" id="PIRSF018266">
    <property type="entry name" value="FecR"/>
    <property type="match status" value="1"/>
</dbReference>
<keyword evidence="5" id="KW-1185">Reference proteome</keyword>
<name>A0A6L9L4F5_9BACT</name>
<dbReference type="PANTHER" id="PTHR30273:SF2">
    <property type="entry name" value="PROTEIN FECR"/>
    <property type="match status" value="1"/>
</dbReference>
<proteinExistence type="predicted"/>
<dbReference type="RefSeq" id="WP_163947155.1">
    <property type="nucleotide sequence ID" value="NZ_JAAFZH010000004.1"/>
</dbReference>
<feature type="domain" description="Protein FecR C-terminal" evidence="3">
    <location>
        <begin position="289"/>
        <end position="356"/>
    </location>
</feature>
<dbReference type="Proteomes" id="UP000474175">
    <property type="component" value="Unassembled WGS sequence"/>
</dbReference>
<sequence length="363" mass="40321">MANQRPIDDALLAKFLAGETDPGESARVQQWLVSQDSAPDEPTQDDFAAFDRIWQTATPADASPIDTDAAWLSVQQKMRSADKKTETQADPVVKPMPVLRDEQPQTQAPPIRSNQSFWGSSLWRVAAVLIVAIGVGWSAFRFLHEPKTAKAFITVRTTDQPLDRVLPDGTTIRLNRHSTLRYPTEFTEEHRDVALTGEAFFDVMPDPQRPFRIQAGQTSVQVLGTSFNVRAYDRNVSVAVKTGKVRFASKQKAVLLTPNQQATFDASADTIRRSLQQTANVFAYKTGLLVFDNEPLRDVVKTLNQVYDADIRLANDKIGSCLLNTRFDNTPLNAVIDITAESLSLRVRHEGKQVILDGAGCQK</sequence>
<dbReference type="Pfam" id="PF04773">
    <property type="entry name" value="FecR"/>
    <property type="match status" value="1"/>
</dbReference>
<evidence type="ECO:0000259" key="2">
    <source>
        <dbReference type="Pfam" id="PF04773"/>
    </source>
</evidence>
<feature type="domain" description="FecR protein" evidence="2">
    <location>
        <begin position="155"/>
        <end position="246"/>
    </location>
</feature>
<dbReference type="Gene3D" id="3.55.50.30">
    <property type="match status" value="1"/>
</dbReference>
<gene>
    <name evidence="4" type="ORF">GK108_10665</name>
</gene>
<protein>
    <submittedName>
        <fullName evidence="4">DUF4974 domain-containing protein</fullName>
    </submittedName>
</protein>
<dbReference type="EMBL" id="JAAFZH010000004">
    <property type="protein sequence ID" value="NDU95334.1"/>
    <property type="molecule type" value="Genomic_DNA"/>
</dbReference>
<keyword evidence="1" id="KW-1133">Transmembrane helix</keyword>
<evidence type="ECO:0000313" key="4">
    <source>
        <dbReference type="EMBL" id="NDU95334.1"/>
    </source>
</evidence>
<dbReference type="InterPro" id="IPR006860">
    <property type="entry name" value="FecR"/>
</dbReference>
<feature type="transmembrane region" description="Helical" evidence="1">
    <location>
        <begin position="122"/>
        <end position="140"/>
    </location>
</feature>
<organism evidence="4 5">
    <name type="scientific">Spirosoma terrae</name>
    <dbReference type="NCBI Taxonomy" id="1968276"/>
    <lineage>
        <taxon>Bacteria</taxon>
        <taxon>Pseudomonadati</taxon>
        <taxon>Bacteroidota</taxon>
        <taxon>Cytophagia</taxon>
        <taxon>Cytophagales</taxon>
        <taxon>Cytophagaceae</taxon>
        <taxon>Spirosoma</taxon>
    </lineage>
</organism>
<accession>A0A6L9L4F5</accession>
<dbReference type="Gene3D" id="2.60.120.1440">
    <property type="match status" value="1"/>
</dbReference>
<reference evidence="4 5" key="1">
    <citation type="submission" date="2020-02" db="EMBL/GenBank/DDBJ databases">
        <title>Draft genome sequence of two Spirosoma agri KCTC 52727 and Spirosoma terrae KCTC 52035.</title>
        <authorList>
            <person name="Rojas J."/>
            <person name="Ambika Manirajan B."/>
            <person name="Suarez C."/>
            <person name="Ratering S."/>
            <person name="Schnell S."/>
        </authorList>
    </citation>
    <scope>NUCLEOTIDE SEQUENCE [LARGE SCALE GENOMIC DNA]</scope>
    <source>
        <strain evidence="4 5">KCTC 52035</strain>
    </source>
</reference>
<evidence type="ECO:0000256" key="1">
    <source>
        <dbReference type="SAM" id="Phobius"/>
    </source>
</evidence>
<dbReference type="PANTHER" id="PTHR30273">
    <property type="entry name" value="PERIPLASMIC SIGNAL SENSOR AND SIGMA FACTOR ACTIVATOR FECR-RELATED"/>
    <property type="match status" value="1"/>
</dbReference>
<dbReference type="AlphaFoldDB" id="A0A6L9L4F5"/>
<dbReference type="Pfam" id="PF16344">
    <property type="entry name" value="FecR_C"/>
    <property type="match status" value="1"/>
</dbReference>
<evidence type="ECO:0000259" key="3">
    <source>
        <dbReference type="Pfam" id="PF16344"/>
    </source>
</evidence>
<dbReference type="InterPro" id="IPR012373">
    <property type="entry name" value="Ferrdict_sens_TM"/>
</dbReference>
<comment type="caution">
    <text evidence="4">The sequence shown here is derived from an EMBL/GenBank/DDBJ whole genome shotgun (WGS) entry which is preliminary data.</text>
</comment>
<keyword evidence="1" id="KW-0472">Membrane</keyword>
<dbReference type="GO" id="GO:0016989">
    <property type="term" value="F:sigma factor antagonist activity"/>
    <property type="evidence" value="ECO:0007669"/>
    <property type="project" value="TreeGrafter"/>
</dbReference>